<organism evidence="1 2">
    <name type="scientific">Albugo candida</name>
    <dbReference type="NCBI Taxonomy" id="65357"/>
    <lineage>
        <taxon>Eukaryota</taxon>
        <taxon>Sar</taxon>
        <taxon>Stramenopiles</taxon>
        <taxon>Oomycota</taxon>
        <taxon>Peronosporomycetes</taxon>
        <taxon>Albuginales</taxon>
        <taxon>Albuginaceae</taxon>
        <taxon>Albugo</taxon>
    </lineage>
</organism>
<gene>
    <name evidence="1" type="ORF">BN9_040400</name>
</gene>
<accession>A0A024G8Q5</accession>
<keyword evidence="2" id="KW-1185">Reference proteome</keyword>
<evidence type="ECO:0000313" key="1">
    <source>
        <dbReference type="EMBL" id="CCI43256.1"/>
    </source>
</evidence>
<dbReference type="InParanoid" id="A0A024G8Q5"/>
<reference evidence="1 2" key="1">
    <citation type="submission" date="2012-05" db="EMBL/GenBank/DDBJ databases">
        <title>Recombination and specialization in a pathogen metapopulation.</title>
        <authorList>
            <person name="Gardiner A."/>
            <person name="Kemen E."/>
            <person name="Schultz-Larsen T."/>
            <person name="MacLean D."/>
            <person name="Van Oosterhout C."/>
            <person name="Jones J.D.G."/>
        </authorList>
    </citation>
    <scope>NUCLEOTIDE SEQUENCE [LARGE SCALE GENOMIC DNA]</scope>
    <source>
        <strain evidence="1 2">Ac Nc2</strain>
    </source>
</reference>
<protein>
    <submittedName>
        <fullName evidence="1">Uncharacterized protein</fullName>
    </submittedName>
</protein>
<dbReference type="EMBL" id="CAIX01000046">
    <property type="protein sequence ID" value="CCI43256.1"/>
    <property type="molecule type" value="Genomic_DNA"/>
</dbReference>
<dbReference type="Proteomes" id="UP000053237">
    <property type="component" value="Unassembled WGS sequence"/>
</dbReference>
<sequence length="102" mass="11833">MSMDKPRLPRTIFRNCVRSFFRGDKQPGEVSFAERERKVEALGLQLACIKMNVTADKLMVREHNLGARVLHTFALQITHAQNMKLLTLGKRSKRSWMEHPLN</sequence>
<evidence type="ECO:0000313" key="2">
    <source>
        <dbReference type="Proteomes" id="UP000053237"/>
    </source>
</evidence>
<dbReference type="AlphaFoldDB" id="A0A024G8Q5"/>
<name>A0A024G8Q5_9STRA</name>
<proteinExistence type="predicted"/>
<comment type="caution">
    <text evidence="1">The sequence shown here is derived from an EMBL/GenBank/DDBJ whole genome shotgun (WGS) entry which is preliminary data.</text>
</comment>